<proteinExistence type="predicted"/>
<protein>
    <submittedName>
        <fullName evidence="1">Uncharacterized protein</fullName>
    </submittedName>
</protein>
<reference evidence="2" key="1">
    <citation type="journal article" date="2019" name="Int. J. Syst. Evol. Microbiol.">
        <title>The Global Catalogue of Microorganisms (GCM) 10K type strain sequencing project: providing services to taxonomists for standard genome sequencing and annotation.</title>
        <authorList>
            <consortium name="The Broad Institute Genomics Platform"/>
            <consortium name="The Broad Institute Genome Sequencing Center for Infectious Disease"/>
            <person name="Wu L."/>
            <person name="Ma J."/>
        </authorList>
    </citation>
    <scope>NUCLEOTIDE SEQUENCE [LARGE SCALE GENOMIC DNA]</scope>
    <source>
        <strain evidence="2">CCUG 63287</strain>
    </source>
</reference>
<evidence type="ECO:0000313" key="1">
    <source>
        <dbReference type="EMBL" id="MFC4652216.1"/>
    </source>
</evidence>
<comment type="caution">
    <text evidence="1">The sequence shown here is derived from an EMBL/GenBank/DDBJ whole genome shotgun (WGS) entry which is preliminary data.</text>
</comment>
<dbReference type="EMBL" id="JBHSGD010000005">
    <property type="protein sequence ID" value="MFC4652216.1"/>
    <property type="molecule type" value="Genomic_DNA"/>
</dbReference>
<accession>A0ABV9JD57</accession>
<dbReference type="RefSeq" id="WP_244842744.1">
    <property type="nucleotide sequence ID" value="NZ_BOVQ01000004.1"/>
</dbReference>
<evidence type="ECO:0000313" key="2">
    <source>
        <dbReference type="Proteomes" id="UP001595987"/>
    </source>
</evidence>
<gene>
    <name evidence="1" type="ORF">ACFO26_04780</name>
</gene>
<sequence>MKIWAEKLELAGNCVLSVIYPTKAVEAYTAEEITAFSKAHLRKIDLADAIFVVNKNGYIGEAVKNEIWYAKKQNKEIIYLEKKD</sequence>
<name>A0ABV9JD57_9LACT</name>
<dbReference type="Proteomes" id="UP001595987">
    <property type="component" value="Unassembled WGS sequence"/>
</dbReference>
<keyword evidence="2" id="KW-1185">Reference proteome</keyword>
<organism evidence="1 2">
    <name type="scientific">Lactococcus nasutitermitis</name>
    <dbReference type="NCBI Taxonomy" id="1652957"/>
    <lineage>
        <taxon>Bacteria</taxon>
        <taxon>Bacillati</taxon>
        <taxon>Bacillota</taxon>
        <taxon>Bacilli</taxon>
        <taxon>Lactobacillales</taxon>
        <taxon>Streptococcaceae</taxon>
        <taxon>Lactococcus</taxon>
    </lineage>
</organism>